<feature type="region of interest" description="Disordered" evidence="1">
    <location>
        <begin position="40"/>
        <end position="103"/>
    </location>
</feature>
<protein>
    <submittedName>
        <fullName evidence="2">Uncharacterized protein</fullName>
    </submittedName>
</protein>
<gene>
    <name evidence="2" type="primary">P0475C12.34</name>
</gene>
<dbReference type="Proteomes" id="UP000000763">
    <property type="component" value="Chromosome 8"/>
</dbReference>
<sequence length="103" mass="11154">MAAAAAAPPPPHKCLSSLSLLHRTISLEVVAGGRQREVAAGGRWREMSTAMGGGGGRRDGSGGRHTSLHQFRREGWQRQRQRPRGGTQISSIWLANSKNNEKN</sequence>
<proteinExistence type="predicted"/>
<feature type="compositionally biased region" description="Polar residues" evidence="1">
    <location>
        <begin position="89"/>
        <end position="103"/>
    </location>
</feature>
<reference evidence="3" key="2">
    <citation type="journal article" date="2008" name="Nucleic Acids Res.">
        <title>The rice annotation project database (RAP-DB): 2008 update.</title>
        <authorList>
            <consortium name="The rice annotation project (RAP)"/>
        </authorList>
    </citation>
    <scope>GENOME REANNOTATION</scope>
    <source>
        <strain evidence="3">cv. Nipponbare</strain>
    </source>
</reference>
<organism evidence="2 3">
    <name type="scientific">Oryza sativa subsp. japonica</name>
    <name type="common">Rice</name>
    <dbReference type="NCBI Taxonomy" id="39947"/>
    <lineage>
        <taxon>Eukaryota</taxon>
        <taxon>Viridiplantae</taxon>
        <taxon>Streptophyta</taxon>
        <taxon>Embryophyta</taxon>
        <taxon>Tracheophyta</taxon>
        <taxon>Spermatophyta</taxon>
        <taxon>Magnoliopsida</taxon>
        <taxon>Liliopsida</taxon>
        <taxon>Poales</taxon>
        <taxon>Poaceae</taxon>
        <taxon>BOP clade</taxon>
        <taxon>Oryzoideae</taxon>
        <taxon>Oryzeae</taxon>
        <taxon>Oryzinae</taxon>
        <taxon>Oryza</taxon>
        <taxon>Oryza sativa</taxon>
    </lineage>
</organism>
<name>Q6ZDT3_ORYSJ</name>
<evidence type="ECO:0000313" key="2">
    <source>
        <dbReference type="EMBL" id="BAD03145.1"/>
    </source>
</evidence>
<accession>Q6ZDT3</accession>
<dbReference type="EMBL" id="AP004375">
    <property type="protein sequence ID" value="BAD03145.1"/>
    <property type="molecule type" value="Genomic_DNA"/>
</dbReference>
<evidence type="ECO:0000313" key="3">
    <source>
        <dbReference type="Proteomes" id="UP000000763"/>
    </source>
</evidence>
<dbReference type="AlphaFoldDB" id="Q6ZDT3"/>
<evidence type="ECO:0000256" key="1">
    <source>
        <dbReference type="SAM" id="MobiDB-lite"/>
    </source>
</evidence>
<reference evidence="3" key="1">
    <citation type="journal article" date="2005" name="Nature">
        <title>The map-based sequence of the rice genome.</title>
        <authorList>
            <consortium name="International rice genome sequencing project (IRGSP)"/>
            <person name="Matsumoto T."/>
            <person name="Wu J."/>
            <person name="Kanamori H."/>
            <person name="Katayose Y."/>
            <person name="Fujisawa M."/>
            <person name="Namiki N."/>
            <person name="Mizuno H."/>
            <person name="Yamamoto K."/>
            <person name="Antonio B.A."/>
            <person name="Baba T."/>
            <person name="Sakata K."/>
            <person name="Nagamura Y."/>
            <person name="Aoki H."/>
            <person name="Arikawa K."/>
            <person name="Arita K."/>
            <person name="Bito T."/>
            <person name="Chiden Y."/>
            <person name="Fujitsuka N."/>
            <person name="Fukunaka R."/>
            <person name="Hamada M."/>
            <person name="Harada C."/>
            <person name="Hayashi A."/>
            <person name="Hijishita S."/>
            <person name="Honda M."/>
            <person name="Hosokawa S."/>
            <person name="Ichikawa Y."/>
            <person name="Idonuma A."/>
            <person name="Iijima M."/>
            <person name="Ikeda M."/>
            <person name="Ikeno M."/>
            <person name="Ito K."/>
            <person name="Ito S."/>
            <person name="Ito T."/>
            <person name="Ito Y."/>
            <person name="Ito Y."/>
            <person name="Iwabuchi A."/>
            <person name="Kamiya K."/>
            <person name="Karasawa W."/>
            <person name="Kurita K."/>
            <person name="Katagiri S."/>
            <person name="Kikuta A."/>
            <person name="Kobayashi H."/>
            <person name="Kobayashi N."/>
            <person name="Machita K."/>
            <person name="Maehara T."/>
            <person name="Masukawa M."/>
            <person name="Mizubayashi T."/>
            <person name="Mukai Y."/>
            <person name="Nagasaki H."/>
            <person name="Nagata Y."/>
            <person name="Naito S."/>
            <person name="Nakashima M."/>
            <person name="Nakama Y."/>
            <person name="Nakamichi Y."/>
            <person name="Nakamura M."/>
            <person name="Meguro A."/>
            <person name="Negishi M."/>
            <person name="Ohta I."/>
            <person name="Ohta T."/>
            <person name="Okamoto M."/>
            <person name="Ono N."/>
            <person name="Saji S."/>
            <person name="Sakaguchi M."/>
            <person name="Sakai K."/>
            <person name="Shibata M."/>
            <person name="Shimokawa T."/>
            <person name="Song J."/>
            <person name="Takazaki Y."/>
            <person name="Terasawa K."/>
            <person name="Tsugane M."/>
            <person name="Tsuji K."/>
            <person name="Ueda S."/>
            <person name="Waki K."/>
            <person name="Yamagata H."/>
            <person name="Yamamoto M."/>
            <person name="Yamamoto S."/>
            <person name="Yamane H."/>
            <person name="Yoshiki S."/>
            <person name="Yoshihara R."/>
            <person name="Yukawa K."/>
            <person name="Zhong H."/>
            <person name="Yano M."/>
            <person name="Yuan Q."/>
            <person name="Ouyang S."/>
            <person name="Liu J."/>
            <person name="Jones K.M."/>
            <person name="Gansberger K."/>
            <person name="Moffat K."/>
            <person name="Hill J."/>
            <person name="Bera J."/>
            <person name="Fadrosh D."/>
            <person name="Jin S."/>
            <person name="Johri S."/>
            <person name="Kim M."/>
            <person name="Overton L."/>
            <person name="Reardon M."/>
            <person name="Tsitrin T."/>
            <person name="Vuong H."/>
            <person name="Weaver B."/>
            <person name="Ciecko A."/>
            <person name="Tallon L."/>
            <person name="Jackson J."/>
            <person name="Pai G."/>
            <person name="Aken S.V."/>
            <person name="Utterback T."/>
            <person name="Reidmuller S."/>
            <person name="Feldblyum T."/>
            <person name="Hsiao J."/>
            <person name="Zismann V."/>
            <person name="Iobst S."/>
            <person name="de Vazeille A.R."/>
            <person name="Buell C.R."/>
            <person name="Ying K."/>
            <person name="Li Y."/>
            <person name="Lu T."/>
            <person name="Huang Y."/>
            <person name="Zhao Q."/>
            <person name="Feng Q."/>
            <person name="Zhang L."/>
            <person name="Zhu J."/>
            <person name="Weng Q."/>
            <person name="Mu J."/>
            <person name="Lu Y."/>
            <person name="Fan D."/>
            <person name="Liu Y."/>
            <person name="Guan J."/>
            <person name="Zhang Y."/>
            <person name="Yu S."/>
            <person name="Liu X."/>
            <person name="Zhang Y."/>
            <person name="Hong G."/>
            <person name="Han B."/>
            <person name="Choisne N."/>
            <person name="Demange N."/>
            <person name="Orjeda G."/>
            <person name="Samain S."/>
            <person name="Cattolico L."/>
            <person name="Pelletier E."/>
            <person name="Couloux A."/>
            <person name="Segurens B."/>
            <person name="Wincker P."/>
            <person name="D'Hont A."/>
            <person name="Scarpelli C."/>
            <person name="Weissenbach J."/>
            <person name="Salanoubat M."/>
            <person name="Quetier F."/>
            <person name="Yu Y."/>
            <person name="Kim H.R."/>
            <person name="Rambo T."/>
            <person name="Currie J."/>
            <person name="Collura K."/>
            <person name="Luo M."/>
            <person name="Yang T."/>
            <person name="Ammiraju J.S.S."/>
            <person name="Engler F."/>
            <person name="Soderlund C."/>
            <person name="Wing R.A."/>
            <person name="Palmer L.E."/>
            <person name="de la Bastide M."/>
            <person name="Spiegel L."/>
            <person name="Nascimento L."/>
            <person name="Zutavern T."/>
            <person name="O'Shaughnessy A."/>
            <person name="Dike S."/>
            <person name="Dedhia N."/>
            <person name="Preston R."/>
            <person name="Balija V."/>
            <person name="McCombie W.R."/>
            <person name="Chow T."/>
            <person name="Chen H."/>
            <person name="Chung M."/>
            <person name="Chen C."/>
            <person name="Shaw J."/>
            <person name="Wu H."/>
            <person name="Hsiao K."/>
            <person name="Chao Y."/>
            <person name="Chu M."/>
            <person name="Cheng C."/>
            <person name="Hour A."/>
            <person name="Lee P."/>
            <person name="Lin S."/>
            <person name="Lin Y."/>
            <person name="Liou J."/>
            <person name="Liu S."/>
            <person name="Hsing Y."/>
            <person name="Raghuvanshi S."/>
            <person name="Mohanty A."/>
            <person name="Bharti A.K."/>
            <person name="Gaur A."/>
            <person name="Gupta V."/>
            <person name="Kumar D."/>
            <person name="Ravi V."/>
            <person name="Vij S."/>
            <person name="Kapur A."/>
            <person name="Khurana P."/>
            <person name="Khurana P."/>
            <person name="Khurana J.P."/>
            <person name="Tyagi A.K."/>
            <person name="Gaikwad K."/>
            <person name="Singh A."/>
            <person name="Dalal V."/>
            <person name="Srivastava S."/>
            <person name="Dixit A."/>
            <person name="Pal A.K."/>
            <person name="Ghazi I.A."/>
            <person name="Yadav M."/>
            <person name="Pandit A."/>
            <person name="Bhargava A."/>
            <person name="Sureshbabu K."/>
            <person name="Batra K."/>
            <person name="Sharma T.R."/>
            <person name="Mohapatra T."/>
            <person name="Singh N.K."/>
            <person name="Messing J."/>
            <person name="Nelson A.B."/>
            <person name="Fuks G."/>
            <person name="Kavchok S."/>
            <person name="Keizer G."/>
            <person name="Linton E."/>
            <person name="Llaca V."/>
            <person name="Song R."/>
            <person name="Tanyolac B."/>
            <person name="Young S."/>
            <person name="Ho-Il K."/>
            <person name="Hahn J.H."/>
            <person name="Sangsakoo G."/>
            <person name="Vanavichit A."/>
            <person name="de Mattos Luiz.A.T."/>
            <person name="Zimmer P.D."/>
            <person name="Malone G."/>
            <person name="Dellagostin O."/>
            <person name="de Oliveira A.C."/>
            <person name="Bevan M."/>
            <person name="Bancroft I."/>
            <person name="Minx P."/>
            <person name="Cordum H."/>
            <person name="Wilson R."/>
            <person name="Cheng Z."/>
            <person name="Jin W."/>
            <person name="Jiang J."/>
            <person name="Leong S.A."/>
            <person name="Iwama H."/>
            <person name="Gojobori T."/>
            <person name="Itoh T."/>
            <person name="Niimura Y."/>
            <person name="Fujii Y."/>
            <person name="Habara T."/>
            <person name="Sakai H."/>
            <person name="Sato Y."/>
            <person name="Wilson G."/>
            <person name="Kumar K."/>
            <person name="McCouch S."/>
            <person name="Juretic N."/>
            <person name="Hoen D."/>
            <person name="Wright S."/>
            <person name="Bruskiewich R."/>
            <person name="Bureau T."/>
            <person name="Miyao A."/>
            <person name="Hirochika H."/>
            <person name="Nishikawa T."/>
            <person name="Kadowaki K."/>
            <person name="Sugiura M."/>
            <person name="Burr B."/>
            <person name="Sasaki T."/>
        </authorList>
    </citation>
    <scope>NUCLEOTIDE SEQUENCE [LARGE SCALE GENOMIC DNA]</scope>
    <source>
        <strain evidence="3">cv. Nipponbare</strain>
    </source>
</reference>